<comment type="caution">
    <text evidence="1">The sequence shown here is derived from an EMBL/GenBank/DDBJ whole genome shotgun (WGS) entry which is preliminary data.</text>
</comment>
<dbReference type="EMBL" id="BAAASD010000001">
    <property type="protein sequence ID" value="GAA2325662.1"/>
    <property type="molecule type" value="Genomic_DNA"/>
</dbReference>
<organism evidence="1 2">
    <name type="scientific">Streptomyces cuspidosporus</name>
    <dbReference type="NCBI Taxonomy" id="66882"/>
    <lineage>
        <taxon>Bacteria</taxon>
        <taxon>Bacillati</taxon>
        <taxon>Actinomycetota</taxon>
        <taxon>Actinomycetes</taxon>
        <taxon>Kitasatosporales</taxon>
        <taxon>Streptomycetaceae</taxon>
        <taxon>Streptomyces</taxon>
    </lineage>
</organism>
<sequence length="166" mass="17049">MRGVDVKAYAYLLEAGTDRLVDAEEAPEVDVAFQLQAVRLEFDALCGGEGGKGDGAAAGERLQRVLRGRDGGVGAQQRGGFVAAHHVARDTCVVPLASLGQRTGLCGEPAAALPGAVDRECGLAELGVGPDSGCGVLQSLDIDVIDDGHGVGFLRERIDGAAIRRA</sequence>
<evidence type="ECO:0000313" key="1">
    <source>
        <dbReference type="EMBL" id="GAA2325662.1"/>
    </source>
</evidence>
<accession>A0ABN3FAE0</accession>
<gene>
    <name evidence="1" type="ORF">GCM10010246_03630</name>
</gene>
<dbReference type="Proteomes" id="UP001500253">
    <property type="component" value="Unassembled WGS sequence"/>
</dbReference>
<proteinExistence type="predicted"/>
<evidence type="ECO:0000313" key="2">
    <source>
        <dbReference type="Proteomes" id="UP001500253"/>
    </source>
</evidence>
<name>A0ABN3FAE0_9ACTN</name>
<protein>
    <submittedName>
        <fullName evidence="1">Uncharacterized protein</fullName>
    </submittedName>
</protein>
<reference evidence="1 2" key="1">
    <citation type="journal article" date="2019" name="Int. J. Syst. Evol. Microbiol.">
        <title>The Global Catalogue of Microorganisms (GCM) 10K type strain sequencing project: providing services to taxonomists for standard genome sequencing and annotation.</title>
        <authorList>
            <consortium name="The Broad Institute Genomics Platform"/>
            <consortium name="The Broad Institute Genome Sequencing Center for Infectious Disease"/>
            <person name="Wu L."/>
            <person name="Ma J."/>
        </authorList>
    </citation>
    <scope>NUCLEOTIDE SEQUENCE [LARGE SCALE GENOMIC DNA]</scope>
    <source>
        <strain evidence="1 2">JCM 4316</strain>
    </source>
</reference>
<keyword evidence="2" id="KW-1185">Reference proteome</keyword>